<evidence type="ECO:0000256" key="1">
    <source>
        <dbReference type="SAM" id="MobiDB-lite"/>
    </source>
</evidence>
<reference evidence="3" key="1">
    <citation type="journal article" date="2014" name="Int. J. Syst. Evol. Microbiol.">
        <title>Complete genome sequence of Corynebacterium casei LMG S-19264T (=DSM 44701T), isolated from a smear-ripened cheese.</title>
        <authorList>
            <consortium name="US DOE Joint Genome Institute (JGI-PGF)"/>
            <person name="Walter F."/>
            <person name="Albersmeier A."/>
            <person name="Kalinowski J."/>
            <person name="Ruckert C."/>
        </authorList>
    </citation>
    <scope>NUCLEOTIDE SEQUENCE</scope>
    <source>
        <strain evidence="3">JCM 4637</strain>
    </source>
</reference>
<feature type="compositionally biased region" description="Low complexity" evidence="1">
    <location>
        <begin position="170"/>
        <end position="181"/>
    </location>
</feature>
<sequence length="181" mass="19613">MKRNRKPGATILAGAMVVALTGCGEAQDTAGWVPAKERAEAQVRQDRAPVERRFPAFGEFVRARWVGVSLNNPRLPGPTDVEMAGVVDLSARDAERLRTRYEWREAAGSGTALPGAVTPLLPEGAHWRTSDAFDREVTRDGSYSATFRVDFEKRVLTFDAVNPAAPPATAPAQGRARPPFG</sequence>
<organism evidence="3 4">
    <name type="scientific">Streptomyces finlayi</name>
    <dbReference type="NCBI Taxonomy" id="67296"/>
    <lineage>
        <taxon>Bacteria</taxon>
        <taxon>Bacillati</taxon>
        <taxon>Actinomycetota</taxon>
        <taxon>Actinomycetes</taxon>
        <taxon>Kitasatosporales</taxon>
        <taxon>Streptomycetaceae</taxon>
        <taxon>Streptomyces</taxon>
    </lineage>
</organism>
<feature type="chain" id="PRO_5038426516" description="Lipoprotein" evidence="2">
    <location>
        <begin position="27"/>
        <end position="181"/>
    </location>
</feature>
<evidence type="ECO:0000313" key="4">
    <source>
        <dbReference type="Proteomes" id="UP000638353"/>
    </source>
</evidence>
<feature type="region of interest" description="Disordered" evidence="1">
    <location>
        <begin position="162"/>
        <end position="181"/>
    </location>
</feature>
<keyword evidence="2" id="KW-0732">Signal</keyword>
<reference evidence="3" key="2">
    <citation type="submission" date="2020-09" db="EMBL/GenBank/DDBJ databases">
        <authorList>
            <person name="Sun Q."/>
            <person name="Ohkuma M."/>
        </authorList>
    </citation>
    <scope>NUCLEOTIDE SEQUENCE</scope>
    <source>
        <strain evidence="3">JCM 4637</strain>
    </source>
</reference>
<proteinExistence type="predicted"/>
<dbReference type="AlphaFoldDB" id="A0A918WT39"/>
<accession>A0A918WT39</accession>
<protein>
    <recommendedName>
        <fullName evidence="5">Lipoprotein</fullName>
    </recommendedName>
</protein>
<name>A0A918WT39_9ACTN</name>
<feature type="signal peptide" evidence="2">
    <location>
        <begin position="1"/>
        <end position="26"/>
    </location>
</feature>
<dbReference type="RefSeq" id="WP_189821217.1">
    <property type="nucleotide sequence ID" value="NZ_BMVC01000001.1"/>
</dbReference>
<evidence type="ECO:0000313" key="3">
    <source>
        <dbReference type="EMBL" id="GHC80632.1"/>
    </source>
</evidence>
<comment type="caution">
    <text evidence="3">The sequence shown here is derived from an EMBL/GenBank/DDBJ whole genome shotgun (WGS) entry which is preliminary data.</text>
</comment>
<gene>
    <name evidence="3" type="ORF">GCM10010334_07810</name>
</gene>
<dbReference type="EMBL" id="BMVC01000001">
    <property type="protein sequence ID" value="GHC80632.1"/>
    <property type="molecule type" value="Genomic_DNA"/>
</dbReference>
<evidence type="ECO:0008006" key="5">
    <source>
        <dbReference type="Google" id="ProtNLM"/>
    </source>
</evidence>
<dbReference type="PROSITE" id="PS51257">
    <property type="entry name" value="PROKAR_LIPOPROTEIN"/>
    <property type="match status" value="1"/>
</dbReference>
<evidence type="ECO:0000256" key="2">
    <source>
        <dbReference type="SAM" id="SignalP"/>
    </source>
</evidence>
<dbReference type="Proteomes" id="UP000638353">
    <property type="component" value="Unassembled WGS sequence"/>
</dbReference>